<keyword evidence="2" id="KW-0238">DNA-binding</keyword>
<organism evidence="5">
    <name type="scientific">bioreactor metagenome</name>
    <dbReference type="NCBI Taxonomy" id="1076179"/>
    <lineage>
        <taxon>unclassified sequences</taxon>
        <taxon>metagenomes</taxon>
        <taxon>ecological metagenomes</taxon>
    </lineage>
</organism>
<dbReference type="PROSITE" id="PS50949">
    <property type="entry name" value="HTH_GNTR"/>
    <property type="match status" value="1"/>
</dbReference>
<proteinExistence type="predicted"/>
<evidence type="ECO:0000256" key="3">
    <source>
        <dbReference type="ARBA" id="ARBA00023163"/>
    </source>
</evidence>
<dbReference type="EMBL" id="VSSQ01027566">
    <property type="protein sequence ID" value="MPM76877.1"/>
    <property type="molecule type" value="Genomic_DNA"/>
</dbReference>
<evidence type="ECO:0000259" key="4">
    <source>
        <dbReference type="PROSITE" id="PS50949"/>
    </source>
</evidence>
<dbReference type="SMART" id="SM00895">
    <property type="entry name" value="FCD"/>
    <property type="match status" value="1"/>
</dbReference>
<evidence type="ECO:0000313" key="5">
    <source>
        <dbReference type="EMBL" id="MPM76877.1"/>
    </source>
</evidence>
<dbReference type="InterPro" id="IPR000524">
    <property type="entry name" value="Tscrpt_reg_HTH_GntR"/>
</dbReference>
<dbReference type="Pfam" id="PF00392">
    <property type="entry name" value="GntR"/>
    <property type="match status" value="1"/>
</dbReference>
<dbReference type="InterPro" id="IPR008920">
    <property type="entry name" value="TF_FadR/GntR_C"/>
</dbReference>
<dbReference type="InterPro" id="IPR036388">
    <property type="entry name" value="WH-like_DNA-bd_sf"/>
</dbReference>
<evidence type="ECO:0000256" key="1">
    <source>
        <dbReference type="ARBA" id="ARBA00023015"/>
    </source>
</evidence>
<dbReference type="GO" id="GO:0003700">
    <property type="term" value="F:DNA-binding transcription factor activity"/>
    <property type="evidence" value="ECO:0007669"/>
    <property type="project" value="InterPro"/>
</dbReference>
<dbReference type="Gene3D" id="1.10.10.10">
    <property type="entry name" value="Winged helix-like DNA-binding domain superfamily/Winged helix DNA-binding domain"/>
    <property type="match status" value="1"/>
</dbReference>
<dbReference type="PANTHER" id="PTHR43537">
    <property type="entry name" value="TRANSCRIPTIONAL REGULATOR, GNTR FAMILY"/>
    <property type="match status" value="1"/>
</dbReference>
<dbReference type="GO" id="GO:0003677">
    <property type="term" value="F:DNA binding"/>
    <property type="evidence" value="ECO:0007669"/>
    <property type="project" value="UniProtKB-KW"/>
</dbReference>
<dbReference type="Gene3D" id="1.20.120.530">
    <property type="entry name" value="GntR ligand-binding domain-like"/>
    <property type="match status" value="1"/>
</dbReference>
<keyword evidence="3" id="KW-0804">Transcription</keyword>
<evidence type="ECO:0000256" key="2">
    <source>
        <dbReference type="ARBA" id="ARBA00023125"/>
    </source>
</evidence>
<dbReference type="AlphaFoldDB" id="A0A645CIU5"/>
<name>A0A645CIU5_9ZZZZ</name>
<keyword evidence="1" id="KW-0805">Transcription regulation</keyword>
<dbReference type="SUPFAM" id="SSF46785">
    <property type="entry name" value="Winged helix' DNA-binding domain"/>
    <property type="match status" value="1"/>
</dbReference>
<gene>
    <name evidence="5" type="ORF">SDC9_123876</name>
</gene>
<dbReference type="PANTHER" id="PTHR43537:SF41">
    <property type="entry name" value="TRANSCRIPTIONAL REGULATORY PROTEIN"/>
    <property type="match status" value="1"/>
</dbReference>
<dbReference type="InterPro" id="IPR011711">
    <property type="entry name" value="GntR_C"/>
</dbReference>
<dbReference type="SUPFAM" id="SSF48008">
    <property type="entry name" value="GntR ligand-binding domain-like"/>
    <property type="match status" value="1"/>
</dbReference>
<protein>
    <recommendedName>
        <fullName evidence="4">HTH gntR-type domain-containing protein</fullName>
    </recommendedName>
</protein>
<reference evidence="5" key="1">
    <citation type="submission" date="2019-08" db="EMBL/GenBank/DDBJ databases">
        <authorList>
            <person name="Kucharzyk K."/>
            <person name="Murdoch R.W."/>
            <person name="Higgins S."/>
            <person name="Loffler F."/>
        </authorList>
    </citation>
    <scope>NUCLEOTIDE SEQUENCE</scope>
</reference>
<feature type="domain" description="HTH gntR-type" evidence="4">
    <location>
        <begin position="13"/>
        <end position="80"/>
    </location>
</feature>
<dbReference type="Pfam" id="PF07729">
    <property type="entry name" value="FCD"/>
    <property type="match status" value="1"/>
</dbReference>
<comment type="caution">
    <text evidence="5">The sequence shown here is derived from an EMBL/GenBank/DDBJ whole genome shotgun (WGS) entry which is preliminary data.</text>
</comment>
<sequence>MKNNMRLDECIKKSLSESISDSLRDSIMTGGLTEGTQIKQDHMAQQFNVSISVIREALKILEGEGLVEFLSNHGAAVAKLSSEEALDIFAIRVLLETEALALSIPQLTAEDYQKLEAILAEEAICKEPQRYNELNSLFHESLYKYCTNQRLNNLIRLQHNNVGRYLVFYLDKMEFKEQSHKEHLQLLEVCKAKDIAKARRLLKQHMQKAGKQLAAFLQK</sequence>
<accession>A0A645CIU5</accession>
<dbReference type="SMART" id="SM00345">
    <property type="entry name" value="HTH_GNTR"/>
    <property type="match status" value="1"/>
</dbReference>
<dbReference type="InterPro" id="IPR036390">
    <property type="entry name" value="WH_DNA-bd_sf"/>
</dbReference>